<feature type="transmembrane region" description="Helical" evidence="12">
    <location>
        <begin position="46"/>
        <end position="65"/>
    </location>
</feature>
<evidence type="ECO:0000259" key="13">
    <source>
        <dbReference type="PROSITE" id="PS50857"/>
    </source>
</evidence>
<reference evidence="15 16" key="1">
    <citation type="submission" date="2021-12" db="EMBL/GenBank/DDBJ databases">
        <title>Genome sequencing of bacteria with rrn-lacking chromosome and rrn-plasmid.</title>
        <authorList>
            <person name="Anda M."/>
            <person name="Iwasaki W."/>
        </authorList>
    </citation>
    <scope>NUCLEOTIDE SEQUENCE [LARGE SCALE GENOMIC DNA]</scope>
    <source>
        <strain evidence="15 16">NBRC 101262</strain>
    </source>
</reference>
<keyword evidence="5 10" id="KW-0812">Transmembrane</keyword>
<keyword evidence="16" id="KW-1185">Reference proteome</keyword>
<keyword evidence="8 12" id="KW-1133">Transmembrane helix</keyword>
<organism evidence="15 16">
    <name type="scientific">Persicobacter psychrovividus</name>
    <dbReference type="NCBI Taxonomy" id="387638"/>
    <lineage>
        <taxon>Bacteria</taxon>
        <taxon>Pseudomonadati</taxon>
        <taxon>Bacteroidota</taxon>
        <taxon>Cytophagia</taxon>
        <taxon>Cytophagales</taxon>
        <taxon>Persicobacteraceae</taxon>
        <taxon>Persicobacter</taxon>
    </lineage>
</organism>
<name>A0ABM7VFR5_9BACT</name>
<dbReference type="PANTHER" id="PTHR22888">
    <property type="entry name" value="CYTOCHROME C OXIDASE, SUBUNIT II"/>
    <property type="match status" value="1"/>
</dbReference>
<dbReference type="SUPFAM" id="SSF49503">
    <property type="entry name" value="Cupredoxins"/>
    <property type="match status" value="1"/>
</dbReference>
<sequence>MQNLVILVGAFFVLVAILLVHRIFVLVGVVKGTDKKRITPANKWNAALMVIFLTVSLIASGYYSYVHFDEYTIPIASEHGAMTDHLFWVTMGVTGVVFLITQVLLFGFAFKYQHNEKKPAFFYPDNGKVEALWTIVPAIVLAALIVTGLSTWHKITGPAPENAEVIEVLGYQFAWKVRYPGADGKLGKHDYRLIDADNMFGIDFSDRTAFDDFIPRELHIPVDQPVELKIRARDVIHSVFIPQFRLKMDAVPGMPTRFHFTATKTTEQMRQELGNPDFNYELACNQICGRGHFAMRLLVVVDSQEDYQKWKSEQKSWLSKNPEYLSRVPEELKELALVKTGQAEEPAGAEVAIEKETSL</sequence>
<gene>
    <name evidence="15" type="primary">ctaC</name>
    <name evidence="15" type="ORF">PEPS_20780</name>
</gene>
<dbReference type="PRINTS" id="PR01166">
    <property type="entry name" value="CYCOXIDASEII"/>
</dbReference>
<evidence type="ECO:0000313" key="16">
    <source>
        <dbReference type="Proteomes" id="UP001354989"/>
    </source>
</evidence>
<proteinExistence type="inferred from homology"/>
<dbReference type="PROSITE" id="PS50999">
    <property type="entry name" value="COX2_TM"/>
    <property type="match status" value="1"/>
</dbReference>
<feature type="transmembrane region" description="Helical" evidence="12">
    <location>
        <begin position="85"/>
        <end position="110"/>
    </location>
</feature>
<dbReference type="SUPFAM" id="SSF81464">
    <property type="entry name" value="Cytochrome c oxidase subunit II-like, transmembrane region"/>
    <property type="match status" value="1"/>
</dbReference>
<comment type="cofactor">
    <cofactor evidence="11">
        <name>Cu cation</name>
        <dbReference type="ChEBI" id="CHEBI:23378"/>
    </cofactor>
    <text evidence="11">Binds a copper A center.</text>
</comment>
<feature type="transmembrane region" description="Helical" evidence="12">
    <location>
        <begin position="6"/>
        <end position="25"/>
    </location>
</feature>
<evidence type="ECO:0000259" key="14">
    <source>
        <dbReference type="PROSITE" id="PS50999"/>
    </source>
</evidence>
<comment type="function">
    <text evidence="11">Subunits I and II form the functional core of the enzyme complex. Electrons originating in cytochrome c are transferred via heme a and Cu(A) to the binuclear center formed by heme a3 and Cu(B).</text>
</comment>
<dbReference type="InterPro" id="IPR036257">
    <property type="entry name" value="Cyt_c_oxidase_su2_TM_sf"/>
</dbReference>
<keyword evidence="3 10" id="KW-0813">Transport</keyword>
<evidence type="ECO:0000256" key="2">
    <source>
        <dbReference type="ARBA" id="ARBA00007866"/>
    </source>
</evidence>
<dbReference type="PROSITE" id="PS50857">
    <property type="entry name" value="COX2_CUA"/>
    <property type="match status" value="1"/>
</dbReference>
<dbReference type="EMBL" id="AP025292">
    <property type="protein sequence ID" value="BDC99797.1"/>
    <property type="molecule type" value="Genomic_DNA"/>
</dbReference>
<evidence type="ECO:0000313" key="15">
    <source>
        <dbReference type="EMBL" id="BDC99797.1"/>
    </source>
</evidence>
<evidence type="ECO:0000256" key="9">
    <source>
        <dbReference type="ARBA" id="ARBA00023136"/>
    </source>
</evidence>
<keyword evidence="11" id="KW-0479">Metal-binding</keyword>
<feature type="domain" description="Cytochrome oxidase subunit II copper A binding" evidence="13">
    <location>
        <begin position="161"/>
        <end position="313"/>
    </location>
</feature>
<dbReference type="Pfam" id="PF02790">
    <property type="entry name" value="COX2_TM"/>
    <property type="match status" value="1"/>
</dbReference>
<keyword evidence="7 10" id="KW-0249">Electron transport</keyword>
<feature type="domain" description="Cytochrome oxidase subunit II transmembrane region profile" evidence="14">
    <location>
        <begin position="59"/>
        <end position="159"/>
    </location>
</feature>
<dbReference type="PANTHER" id="PTHR22888:SF9">
    <property type="entry name" value="CYTOCHROME C OXIDASE SUBUNIT 2"/>
    <property type="match status" value="1"/>
</dbReference>
<comment type="similarity">
    <text evidence="2 10">Belongs to the cytochrome c oxidase subunit 2 family.</text>
</comment>
<comment type="catalytic activity">
    <reaction evidence="11">
        <text>4 Fe(II)-[cytochrome c] + O2 + 8 H(+)(in) = 4 Fe(III)-[cytochrome c] + 2 H2O + 4 H(+)(out)</text>
        <dbReference type="Rhea" id="RHEA:11436"/>
        <dbReference type="Rhea" id="RHEA-COMP:10350"/>
        <dbReference type="Rhea" id="RHEA-COMP:14399"/>
        <dbReference type="ChEBI" id="CHEBI:15377"/>
        <dbReference type="ChEBI" id="CHEBI:15378"/>
        <dbReference type="ChEBI" id="CHEBI:15379"/>
        <dbReference type="ChEBI" id="CHEBI:29033"/>
        <dbReference type="ChEBI" id="CHEBI:29034"/>
        <dbReference type="EC" id="7.1.1.9"/>
    </reaction>
</comment>
<dbReference type="CDD" id="cd13919">
    <property type="entry name" value="CuRO_HCO_II_like_5"/>
    <property type="match status" value="1"/>
</dbReference>
<protein>
    <recommendedName>
        <fullName evidence="11">Cytochrome c oxidase subunit 2</fullName>
        <ecNumber evidence="11">7.1.1.9</ecNumber>
    </recommendedName>
</protein>
<keyword evidence="6" id="KW-1278">Translocase</keyword>
<evidence type="ECO:0000256" key="12">
    <source>
        <dbReference type="SAM" id="Phobius"/>
    </source>
</evidence>
<feature type="transmembrane region" description="Helical" evidence="12">
    <location>
        <begin position="131"/>
        <end position="152"/>
    </location>
</feature>
<dbReference type="InterPro" id="IPR045187">
    <property type="entry name" value="CcO_II"/>
</dbReference>
<evidence type="ECO:0000256" key="5">
    <source>
        <dbReference type="ARBA" id="ARBA00022692"/>
    </source>
</evidence>
<dbReference type="Pfam" id="PF00116">
    <property type="entry name" value="COX2"/>
    <property type="match status" value="1"/>
</dbReference>
<evidence type="ECO:0000256" key="11">
    <source>
        <dbReference type="RuleBase" id="RU004024"/>
    </source>
</evidence>
<keyword evidence="9 12" id="KW-0472">Membrane</keyword>
<evidence type="ECO:0000256" key="4">
    <source>
        <dbReference type="ARBA" id="ARBA00022660"/>
    </source>
</evidence>
<dbReference type="InterPro" id="IPR002429">
    <property type="entry name" value="CcO_II-like_C"/>
</dbReference>
<evidence type="ECO:0000256" key="6">
    <source>
        <dbReference type="ARBA" id="ARBA00022967"/>
    </source>
</evidence>
<evidence type="ECO:0000256" key="10">
    <source>
        <dbReference type="RuleBase" id="RU000456"/>
    </source>
</evidence>
<keyword evidence="11" id="KW-0186">Copper</keyword>
<accession>A0ABM7VFR5</accession>
<dbReference type="InterPro" id="IPR008972">
    <property type="entry name" value="Cupredoxin"/>
</dbReference>
<dbReference type="RefSeq" id="WP_332919950.1">
    <property type="nucleotide sequence ID" value="NZ_AP025292.1"/>
</dbReference>
<evidence type="ECO:0000256" key="3">
    <source>
        <dbReference type="ARBA" id="ARBA00022448"/>
    </source>
</evidence>
<comment type="subcellular location">
    <subcellularLocation>
        <location evidence="10">Cell membrane</location>
        <topology evidence="10">Multi-pass membrane protein</topology>
    </subcellularLocation>
    <subcellularLocation>
        <location evidence="1">Membrane</location>
        <topology evidence="1">Multi-pass membrane protein</topology>
    </subcellularLocation>
</comment>
<dbReference type="Proteomes" id="UP001354989">
    <property type="component" value="Chromosome"/>
</dbReference>
<dbReference type="Gene3D" id="2.60.40.420">
    <property type="entry name" value="Cupredoxins - blue copper proteins"/>
    <property type="match status" value="1"/>
</dbReference>
<dbReference type="EC" id="7.1.1.9" evidence="11"/>
<dbReference type="Gene3D" id="1.10.287.90">
    <property type="match status" value="1"/>
</dbReference>
<keyword evidence="4 10" id="KW-0679">Respiratory chain</keyword>
<dbReference type="InterPro" id="IPR011759">
    <property type="entry name" value="Cyt_c_oxidase_su2_TM_dom"/>
</dbReference>
<evidence type="ECO:0000256" key="8">
    <source>
        <dbReference type="ARBA" id="ARBA00022989"/>
    </source>
</evidence>
<evidence type="ECO:0000256" key="1">
    <source>
        <dbReference type="ARBA" id="ARBA00004141"/>
    </source>
</evidence>
<evidence type="ECO:0000256" key="7">
    <source>
        <dbReference type="ARBA" id="ARBA00022982"/>
    </source>
</evidence>